<comment type="caution">
    <text evidence="2">The sequence shown here is derived from an EMBL/GenBank/DDBJ whole genome shotgun (WGS) entry which is preliminary data.</text>
</comment>
<dbReference type="Pfam" id="PF06912">
    <property type="entry name" value="DUF1275"/>
    <property type="match status" value="1"/>
</dbReference>
<evidence type="ECO:0000313" key="2">
    <source>
        <dbReference type="EMBL" id="KAF2835454.1"/>
    </source>
</evidence>
<keyword evidence="1" id="KW-0472">Membrane</keyword>
<dbReference type="PANTHER" id="PTHR37488:SF2">
    <property type="entry name" value="DUF1275 DOMAIN-CONTAINING PROTEIN"/>
    <property type="match status" value="1"/>
</dbReference>
<reference evidence="2" key="1">
    <citation type="journal article" date="2020" name="Stud. Mycol.">
        <title>101 Dothideomycetes genomes: a test case for predicting lifestyles and emergence of pathogens.</title>
        <authorList>
            <person name="Haridas S."/>
            <person name="Albert R."/>
            <person name="Binder M."/>
            <person name="Bloem J."/>
            <person name="Labutti K."/>
            <person name="Salamov A."/>
            <person name="Andreopoulos B."/>
            <person name="Baker S."/>
            <person name="Barry K."/>
            <person name="Bills G."/>
            <person name="Bluhm B."/>
            <person name="Cannon C."/>
            <person name="Castanera R."/>
            <person name="Culley D."/>
            <person name="Daum C."/>
            <person name="Ezra D."/>
            <person name="Gonzalez J."/>
            <person name="Henrissat B."/>
            <person name="Kuo A."/>
            <person name="Liang C."/>
            <person name="Lipzen A."/>
            <person name="Lutzoni F."/>
            <person name="Magnuson J."/>
            <person name="Mondo S."/>
            <person name="Nolan M."/>
            <person name="Ohm R."/>
            <person name="Pangilinan J."/>
            <person name="Park H.-J."/>
            <person name="Ramirez L."/>
            <person name="Alfaro M."/>
            <person name="Sun H."/>
            <person name="Tritt A."/>
            <person name="Yoshinaga Y."/>
            <person name="Zwiers L.-H."/>
            <person name="Turgeon B."/>
            <person name="Goodwin S."/>
            <person name="Spatafora J."/>
            <person name="Crous P."/>
            <person name="Grigoriev I."/>
        </authorList>
    </citation>
    <scope>NUCLEOTIDE SEQUENCE</scope>
    <source>
        <strain evidence="2">CBS 101060</strain>
    </source>
</reference>
<feature type="transmembrane region" description="Helical" evidence="1">
    <location>
        <begin position="228"/>
        <end position="246"/>
    </location>
</feature>
<evidence type="ECO:0008006" key="4">
    <source>
        <dbReference type="Google" id="ProtNLM"/>
    </source>
</evidence>
<evidence type="ECO:0000313" key="3">
    <source>
        <dbReference type="Proteomes" id="UP000799429"/>
    </source>
</evidence>
<accession>A0A9P4VPG2</accession>
<dbReference type="OrthoDB" id="5288586at2759"/>
<dbReference type="EMBL" id="MU006109">
    <property type="protein sequence ID" value="KAF2835454.1"/>
    <property type="molecule type" value="Genomic_DNA"/>
</dbReference>
<feature type="transmembrane region" description="Helical" evidence="1">
    <location>
        <begin position="25"/>
        <end position="51"/>
    </location>
</feature>
<evidence type="ECO:0000256" key="1">
    <source>
        <dbReference type="SAM" id="Phobius"/>
    </source>
</evidence>
<feature type="transmembrane region" description="Helical" evidence="1">
    <location>
        <begin position="106"/>
        <end position="129"/>
    </location>
</feature>
<dbReference type="InterPro" id="IPR010699">
    <property type="entry name" value="DUF1275"/>
</dbReference>
<dbReference type="PANTHER" id="PTHR37488">
    <property type="entry name" value="DUF1275 DOMAIN-CONTAINING PROTEIN"/>
    <property type="match status" value="1"/>
</dbReference>
<protein>
    <recommendedName>
        <fullName evidence="4">DUF1275 domain protein</fullName>
    </recommendedName>
</protein>
<dbReference type="AlphaFoldDB" id="A0A9P4VPG2"/>
<keyword evidence="3" id="KW-1185">Reference proteome</keyword>
<feature type="transmembrane region" description="Helical" evidence="1">
    <location>
        <begin position="201"/>
        <end position="222"/>
    </location>
</feature>
<sequence>MVARSTNILRREYFFHPINPQHGDIALLICCFVTGMLDAASYVNFSAFVGMQTGNTIILGISAASLPVTQSIAYATTLVSIGSFLTGAGLSAVFARRFSKPTRATILTLFLIQTLLIILAATLCSTSLVPQDPKGDGSTLHDIRILTPISPLAFQSGMQIQTSRVLGFNELPTTVLTSSYADLIGDPNIFKLNNRKRDRRVGASILVLLGGISSAWLLRAGIGIDGVLWIGAGLKGLITVGVLVVMRNEPRESIKPSENP</sequence>
<gene>
    <name evidence="2" type="ORF">M501DRAFT_942109</name>
</gene>
<organism evidence="2 3">
    <name type="scientific">Patellaria atrata CBS 101060</name>
    <dbReference type="NCBI Taxonomy" id="1346257"/>
    <lineage>
        <taxon>Eukaryota</taxon>
        <taxon>Fungi</taxon>
        <taxon>Dikarya</taxon>
        <taxon>Ascomycota</taxon>
        <taxon>Pezizomycotina</taxon>
        <taxon>Dothideomycetes</taxon>
        <taxon>Dothideomycetes incertae sedis</taxon>
        <taxon>Patellariales</taxon>
        <taxon>Patellariaceae</taxon>
        <taxon>Patellaria</taxon>
    </lineage>
</organism>
<feature type="transmembrane region" description="Helical" evidence="1">
    <location>
        <begin position="72"/>
        <end position="94"/>
    </location>
</feature>
<proteinExistence type="predicted"/>
<keyword evidence="1" id="KW-0812">Transmembrane</keyword>
<keyword evidence="1" id="KW-1133">Transmembrane helix</keyword>
<name>A0A9P4VPG2_9PEZI</name>
<dbReference type="Proteomes" id="UP000799429">
    <property type="component" value="Unassembled WGS sequence"/>
</dbReference>